<dbReference type="RefSeq" id="WP_261500254.1">
    <property type="nucleotide sequence ID" value="NZ_JAODYH010000004.1"/>
</dbReference>
<dbReference type="Gene3D" id="3.40.190.10">
    <property type="entry name" value="Periplasmic binding protein-like II"/>
    <property type="match status" value="1"/>
</dbReference>
<dbReference type="CDD" id="cd13578">
    <property type="entry name" value="PBP2_Bug27"/>
    <property type="match status" value="1"/>
</dbReference>
<dbReference type="InterPro" id="IPR042100">
    <property type="entry name" value="Bug_dom1"/>
</dbReference>
<protein>
    <submittedName>
        <fullName evidence="3">Tripartite tricarboxylate transporter substrate binding protein</fullName>
    </submittedName>
</protein>
<reference evidence="3 4" key="1">
    <citation type="submission" date="2022-09" db="EMBL/GenBank/DDBJ databases">
        <title>Draft genome of isolate Be4.</title>
        <authorList>
            <person name="Sanchez-Castro I."/>
            <person name="Martinez-Rodriguez P."/>
            <person name="Descostes M."/>
            <person name="Merroun M."/>
        </authorList>
    </citation>
    <scope>NUCLEOTIDE SEQUENCE [LARGE SCALE GENOMIC DNA]</scope>
    <source>
        <strain evidence="3 4">Be4</strain>
    </source>
</reference>
<dbReference type="PANTHER" id="PTHR42928">
    <property type="entry name" value="TRICARBOXYLATE-BINDING PROTEIN"/>
    <property type="match status" value="1"/>
</dbReference>
<gene>
    <name evidence="3" type="ORF">N0K08_10575</name>
</gene>
<dbReference type="InterPro" id="IPR005064">
    <property type="entry name" value="BUG"/>
</dbReference>
<dbReference type="Proteomes" id="UP001525968">
    <property type="component" value="Unassembled WGS sequence"/>
</dbReference>
<keyword evidence="4" id="KW-1185">Reference proteome</keyword>
<dbReference type="EMBL" id="JAODYH010000004">
    <property type="protein sequence ID" value="MCT9811078.1"/>
    <property type="molecule type" value="Genomic_DNA"/>
</dbReference>
<dbReference type="PANTHER" id="PTHR42928:SF5">
    <property type="entry name" value="BLR1237 PROTEIN"/>
    <property type="match status" value="1"/>
</dbReference>
<keyword evidence="2" id="KW-0732">Signal</keyword>
<evidence type="ECO:0000256" key="1">
    <source>
        <dbReference type="ARBA" id="ARBA00006987"/>
    </source>
</evidence>
<evidence type="ECO:0000313" key="3">
    <source>
        <dbReference type="EMBL" id="MCT9811078.1"/>
    </source>
</evidence>
<accession>A0ABT2PKU1</accession>
<feature type="signal peptide" evidence="2">
    <location>
        <begin position="1"/>
        <end position="24"/>
    </location>
</feature>
<evidence type="ECO:0000313" key="4">
    <source>
        <dbReference type="Proteomes" id="UP001525968"/>
    </source>
</evidence>
<evidence type="ECO:0000256" key="2">
    <source>
        <dbReference type="SAM" id="SignalP"/>
    </source>
</evidence>
<dbReference type="PIRSF" id="PIRSF017082">
    <property type="entry name" value="YflP"/>
    <property type="match status" value="1"/>
</dbReference>
<sequence length="325" mass="33476">MDRRKFLMTAPALAATWTSGQAAALVWPQQPIRLVNPYPPGGIVDILARAVAADLGKAVGQPVVVDNKPGAGGNIGTAFVAKAAGDAHTLLLGASGPLAINGSLYKNLPFDPLKDFTPISLLAATPLVLVTSRKSGITSVSDLMKHLKGKDGAAFYGSAGAGTPQHLATELFLQRARLSCAHVAYKGGAPAVFSVLASEVLFAFENLALVSAHIESGAMNALAVTSAKRVALLPGVPTVAESGLPGFEARGWYGLLAPAGIATAVSERLTLETLKIARAPHFQKLVASFGSENVAQGPGEFGRIIAADSGKWRSIIAAGNIQLDM</sequence>
<comment type="caution">
    <text evidence="3">The sequence shown here is derived from an EMBL/GenBank/DDBJ whole genome shotgun (WGS) entry which is preliminary data.</text>
</comment>
<organism evidence="3 4">
    <name type="scientific">Acidovorax bellezanensis</name>
    <dbReference type="NCBI Taxonomy" id="2976702"/>
    <lineage>
        <taxon>Bacteria</taxon>
        <taxon>Pseudomonadati</taxon>
        <taxon>Pseudomonadota</taxon>
        <taxon>Betaproteobacteria</taxon>
        <taxon>Burkholderiales</taxon>
        <taxon>Comamonadaceae</taxon>
        <taxon>Acidovorax</taxon>
    </lineage>
</organism>
<feature type="chain" id="PRO_5045446646" evidence="2">
    <location>
        <begin position="25"/>
        <end position="325"/>
    </location>
</feature>
<dbReference type="Gene3D" id="3.40.190.150">
    <property type="entry name" value="Bordetella uptake gene, domain 1"/>
    <property type="match status" value="1"/>
</dbReference>
<comment type="similarity">
    <text evidence="1">Belongs to the UPF0065 (bug) family.</text>
</comment>
<proteinExistence type="inferred from homology"/>
<dbReference type="Pfam" id="PF03401">
    <property type="entry name" value="TctC"/>
    <property type="match status" value="1"/>
</dbReference>
<dbReference type="SUPFAM" id="SSF53850">
    <property type="entry name" value="Periplasmic binding protein-like II"/>
    <property type="match status" value="1"/>
</dbReference>
<name>A0ABT2PKU1_9BURK</name>